<feature type="transmembrane region" description="Helical" evidence="7">
    <location>
        <begin position="12"/>
        <end position="30"/>
    </location>
</feature>
<dbReference type="PANTHER" id="PTHR30151">
    <property type="entry name" value="ALKANE SULFONATE ABC TRANSPORTER-RELATED, MEMBRANE SUBUNIT"/>
    <property type="match status" value="1"/>
</dbReference>
<dbReference type="PANTHER" id="PTHR30151:SF0">
    <property type="entry name" value="ABC TRANSPORTER PERMEASE PROTEIN MJ0413-RELATED"/>
    <property type="match status" value="1"/>
</dbReference>
<evidence type="ECO:0000256" key="2">
    <source>
        <dbReference type="ARBA" id="ARBA00022448"/>
    </source>
</evidence>
<dbReference type="KEGG" id="rhom:FRIFI_2755"/>
<feature type="transmembrane region" description="Helical" evidence="7">
    <location>
        <begin position="221"/>
        <end position="242"/>
    </location>
</feature>
<feature type="transmembrane region" description="Helical" evidence="7">
    <location>
        <begin position="97"/>
        <end position="117"/>
    </location>
</feature>
<keyword evidence="5 7" id="KW-1133">Transmembrane helix</keyword>
<evidence type="ECO:0000256" key="6">
    <source>
        <dbReference type="ARBA" id="ARBA00023136"/>
    </source>
</evidence>
<evidence type="ECO:0000313" key="10">
    <source>
        <dbReference type="Proteomes" id="UP000245695"/>
    </source>
</evidence>
<keyword evidence="2 7" id="KW-0813">Transport</keyword>
<evidence type="ECO:0000256" key="5">
    <source>
        <dbReference type="ARBA" id="ARBA00022989"/>
    </source>
</evidence>
<evidence type="ECO:0000256" key="7">
    <source>
        <dbReference type="RuleBase" id="RU363032"/>
    </source>
</evidence>
<evidence type="ECO:0000259" key="8">
    <source>
        <dbReference type="PROSITE" id="PS50928"/>
    </source>
</evidence>
<dbReference type="InterPro" id="IPR000515">
    <property type="entry name" value="MetI-like"/>
</dbReference>
<comment type="similarity">
    <text evidence="7">Belongs to the binding-protein-dependent transport system permease family.</text>
</comment>
<dbReference type="PROSITE" id="PS50928">
    <property type="entry name" value="ABC_TM1"/>
    <property type="match status" value="1"/>
</dbReference>
<evidence type="ECO:0000256" key="4">
    <source>
        <dbReference type="ARBA" id="ARBA00022692"/>
    </source>
</evidence>
<dbReference type="RefSeq" id="WP_166506145.1">
    <property type="nucleotide sequence ID" value="NZ_JAKNTL010000002.1"/>
</dbReference>
<keyword evidence="4 7" id="KW-0812">Transmembrane</keyword>
<accession>A0A2P2BVA4</accession>
<dbReference type="Proteomes" id="UP000245695">
    <property type="component" value="Chromosome 1"/>
</dbReference>
<dbReference type="InterPro" id="IPR035906">
    <property type="entry name" value="MetI-like_sf"/>
</dbReference>
<gene>
    <name evidence="9" type="ORF">FRIFI_2755</name>
</gene>
<organism evidence="9 10">
    <name type="scientific">Romboutsia hominis</name>
    <dbReference type="NCBI Taxonomy" id="1507512"/>
    <lineage>
        <taxon>Bacteria</taxon>
        <taxon>Bacillati</taxon>
        <taxon>Bacillota</taxon>
        <taxon>Clostridia</taxon>
        <taxon>Peptostreptococcales</taxon>
        <taxon>Peptostreptococcaceae</taxon>
        <taxon>Romboutsia</taxon>
    </lineage>
</organism>
<feature type="transmembrane region" description="Helical" evidence="7">
    <location>
        <begin position="123"/>
        <end position="146"/>
    </location>
</feature>
<keyword evidence="3" id="KW-1003">Cell membrane</keyword>
<feature type="transmembrane region" description="Helical" evidence="7">
    <location>
        <begin position="63"/>
        <end position="85"/>
    </location>
</feature>
<dbReference type="GO" id="GO:0055085">
    <property type="term" value="P:transmembrane transport"/>
    <property type="evidence" value="ECO:0007669"/>
    <property type="project" value="InterPro"/>
</dbReference>
<keyword evidence="10" id="KW-1185">Reference proteome</keyword>
<evidence type="ECO:0000256" key="1">
    <source>
        <dbReference type="ARBA" id="ARBA00004651"/>
    </source>
</evidence>
<dbReference type="SUPFAM" id="SSF161098">
    <property type="entry name" value="MetI-like"/>
    <property type="match status" value="1"/>
</dbReference>
<feature type="transmembrane region" description="Helical" evidence="7">
    <location>
        <begin position="167"/>
        <end position="189"/>
    </location>
</feature>
<dbReference type="EMBL" id="LN650648">
    <property type="protein sequence ID" value="CEI74272.1"/>
    <property type="molecule type" value="Genomic_DNA"/>
</dbReference>
<comment type="subcellular location">
    <subcellularLocation>
        <location evidence="1 7">Cell membrane</location>
        <topology evidence="1 7">Multi-pass membrane protein</topology>
    </subcellularLocation>
</comment>
<dbReference type="Pfam" id="PF00528">
    <property type="entry name" value="BPD_transp_1"/>
    <property type="match status" value="1"/>
</dbReference>
<evidence type="ECO:0000256" key="3">
    <source>
        <dbReference type="ARBA" id="ARBA00022475"/>
    </source>
</evidence>
<proteinExistence type="inferred from homology"/>
<dbReference type="AlphaFoldDB" id="A0A2P2BVA4"/>
<dbReference type="Gene3D" id="1.10.3720.10">
    <property type="entry name" value="MetI-like"/>
    <property type="match status" value="1"/>
</dbReference>
<feature type="domain" description="ABC transmembrane type-1" evidence="8">
    <location>
        <begin position="59"/>
        <end position="239"/>
    </location>
</feature>
<name>A0A2P2BVA4_9FIRM</name>
<evidence type="ECO:0000313" key="9">
    <source>
        <dbReference type="EMBL" id="CEI74272.1"/>
    </source>
</evidence>
<sequence length="251" mass="28529">MKEFLWKDRLQILTSCILLIIIWEILATLIDNPIYLPTVEVVLANILIIFKSEDFFINVLSSAYRTIVSFLLALISSIFLGIVSSGSSLFRNILKPVNALSTSIPTMVLVVLALIWFDKDNAPFIVGIFIVFPILYEGVLSSILGVDKNIIEMTNIYKVKKIDKLKYIYFPLIKFQVTNLLVSTFSLAFKVVIAGEVHGQPKYGIGTVIQYEKMNFNTEAIFAWIIIIAMISFALDILNKFITKKSFKWRV</sequence>
<dbReference type="GO" id="GO:0005886">
    <property type="term" value="C:plasma membrane"/>
    <property type="evidence" value="ECO:0007669"/>
    <property type="project" value="UniProtKB-SubCell"/>
</dbReference>
<keyword evidence="6 7" id="KW-0472">Membrane</keyword>
<protein>
    <submittedName>
        <fullName evidence="9">ABC transporter, permease protein</fullName>
    </submittedName>
</protein>
<reference evidence="9 10" key="1">
    <citation type="submission" date="2014-09" db="EMBL/GenBank/DDBJ databases">
        <authorList>
            <person name="Hornung B.V."/>
        </authorList>
    </citation>
    <scope>NUCLEOTIDE SEQUENCE [LARGE SCALE GENOMIC DNA]</scope>
    <source>
        <strain evidence="9 10">FRIFI</strain>
    </source>
</reference>